<evidence type="ECO:0000313" key="3">
    <source>
        <dbReference type="Proteomes" id="UP000663918"/>
    </source>
</evidence>
<keyword evidence="3" id="KW-1185">Reference proteome</keyword>
<dbReference type="EMBL" id="CP062222">
    <property type="protein sequence ID" value="QTC90372.1"/>
    <property type="molecule type" value="Genomic_DNA"/>
</dbReference>
<proteinExistence type="predicted"/>
<gene>
    <name evidence="2" type="ORF">IFJ75_13950</name>
</gene>
<sequence>MSSIMTSSTRRTRDHFEPQDSDPSEVRKLRGLMEQIDYTAFISNREVIGSALSVIDPSTFQRLAVTVATARTKWVSEALRLSESGSPVTPDQTARLTAHRSAYEELAEAYEGLRRMVERGYITLR</sequence>
<dbReference type="RefSeq" id="WP_207868789.1">
    <property type="nucleotide sequence ID" value="NZ_CP062222.1"/>
</dbReference>
<dbReference type="KEGG" id="bgoe:IFJ75_13950"/>
<evidence type="ECO:0000256" key="1">
    <source>
        <dbReference type="SAM" id="MobiDB-lite"/>
    </source>
</evidence>
<feature type="region of interest" description="Disordered" evidence="1">
    <location>
        <begin position="1"/>
        <end position="26"/>
    </location>
</feature>
<protein>
    <submittedName>
        <fullName evidence="2">Uncharacterized protein</fullName>
    </submittedName>
</protein>
<accession>A0A975GUN0</accession>
<evidence type="ECO:0000313" key="2">
    <source>
        <dbReference type="EMBL" id="QTC90372.1"/>
    </source>
</evidence>
<dbReference type="AlphaFoldDB" id="A0A975GUN0"/>
<organism evidence="2 3">
    <name type="scientific">Brevundimonas goettingensis</name>
    <dbReference type="NCBI Taxonomy" id="2774190"/>
    <lineage>
        <taxon>Bacteria</taxon>
        <taxon>Pseudomonadati</taxon>
        <taxon>Pseudomonadota</taxon>
        <taxon>Alphaproteobacteria</taxon>
        <taxon>Caulobacterales</taxon>
        <taxon>Caulobacteraceae</taxon>
        <taxon>Brevundimonas</taxon>
    </lineage>
</organism>
<reference evidence="2" key="1">
    <citation type="submission" date="2020-09" db="EMBL/GenBank/DDBJ databases">
        <title>Brevundimonas sp. LVF2 isolated from a puddle in Goettingen, Germany.</title>
        <authorList>
            <person name="Friedrich I."/>
            <person name="Klassen A."/>
            <person name="Hannes N."/>
            <person name="Schneider D."/>
            <person name="Hertel R."/>
            <person name="Daniel R."/>
        </authorList>
    </citation>
    <scope>NUCLEOTIDE SEQUENCE</scope>
    <source>
        <strain evidence="2">LVF2</strain>
    </source>
</reference>
<name>A0A975GUN0_9CAUL</name>
<dbReference type="Proteomes" id="UP000663918">
    <property type="component" value="Chromosome"/>
</dbReference>
<feature type="compositionally biased region" description="Basic and acidic residues" evidence="1">
    <location>
        <begin position="14"/>
        <end position="26"/>
    </location>
</feature>